<keyword evidence="2" id="KW-1185">Reference proteome</keyword>
<dbReference type="AlphaFoldDB" id="A0AAU9JBW8"/>
<name>A0AAU9JBW8_9CILI</name>
<evidence type="ECO:0000313" key="2">
    <source>
        <dbReference type="Proteomes" id="UP001162131"/>
    </source>
</evidence>
<comment type="caution">
    <text evidence="1">The sequence shown here is derived from an EMBL/GenBank/DDBJ whole genome shotgun (WGS) entry which is preliminary data.</text>
</comment>
<evidence type="ECO:0000313" key="1">
    <source>
        <dbReference type="EMBL" id="CAG9319198.1"/>
    </source>
</evidence>
<gene>
    <name evidence="1" type="ORF">BSTOLATCC_MIC23407</name>
</gene>
<organism evidence="1 2">
    <name type="scientific">Blepharisma stoltei</name>
    <dbReference type="NCBI Taxonomy" id="1481888"/>
    <lineage>
        <taxon>Eukaryota</taxon>
        <taxon>Sar</taxon>
        <taxon>Alveolata</taxon>
        <taxon>Ciliophora</taxon>
        <taxon>Postciliodesmatophora</taxon>
        <taxon>Heterotrichea</taxon>
        <taxon>Heterotrichida</taxon>
        <taxon>Blepharismidae</taxon>
        <taxon>Blepharisma</taxon>
    </lineage>
</organism>
<dbReference type="EMBL" id="CAJZBQ010000022">
    <property type="protein sequence ID" value="CAG9319198.1"/>
    <property type="molecule type" value="Genomic_DNA"/>
</dbReference>
<accession>A0AAU9JBW8</accession>
<proteinExistence type="predicted"/>
<protein>
    <submittedName>
        <fullName evidence="1">Uncharacterized protein</fullName>
    </submittedName>
</protein>
<sequence length="91" mass="10349">MTSLSSSIFCDKISFFLLYSSKVDVIFSKFSNSLFLAAISFNKFLLLFSKSEISLANNFSFSEFFNCSLLYVNLSSSSSLVNSNFLFFRYS</sequence>
<reference evidence="1" key="1">
    <citation type="submission" date="2021-09" db="EMBL/GenBank/DDBJ databases">
        <authorList>
            <consortium name="AG Swart"/>
            <person name="Singh M."/>
            <person name="Singh A."/>
            <person name="Seah K."/>
            <person name="Emmerich C."/>
        </authorList>
    </citation>
    <scope>NUCLEOTIDE SEQUENCE</scope>
    <source>
        <strain evidence="1">ATCC30299</strain>
    </source>
</reference>
<dbReference type="Proteomes" id="UP001162131">
    <property type="component" value="Unassembled WGS sequence"/>
</dbReference>